<reference evidence="6" key="1">
    <citation type="journal article" date="2019" name="Int. J. Syst. Evol. Microbiol.">
        <title>The Global Catalogue of Microorganisms (GCM) 10K type strain sequencing project: providing services to taxonomists for standard genome sequencing and annotation.</title>
        <authorList>
            <consortium name="The Broad Institute Genomics Platform"/>
            <consortium name="The Broad Institute Genome Sequencing Center for Infectious Disease"/>
            <person name="Wu L."/>
            <person name="Ma J."/>
        </authorList>
    </citation>
    <scope>NUCLEOTIDE SEQUENCE [LARGE SCALE GENOMIC DNA]</scope>
    <source>
        <strain evidence="6">CECT 7226</strain>
    </source>
</reference>
<keyword evidence="1 2" id="KW-0732">Signal</keyword>
<evidence type="ECO:0000259" key="4">
    <source>
        <dbReference type="Pfam" id="PF10531"/>
    </source>
</evidence>
<dbReference type="EMBL" id="JAUFQY010000001">
    <property type="protein sequence ID" value="MDN3699909.1"/>
    <property type="molecule type" value="Genomic_DNA"/>
</dbReference>
<organism evidence="5 6">
    <name type="scientific">Vibrio artabrorum</name>
    <dbReference type="NCBI Taxonomy" id="446374"/>
    <lineage>
        <taxon>Bacteria</taxon>
        <taxon>Pseudomonadati</taxon>
        <taxon>Pseudomonadota</taxon>
        <taxon>Gammaproteobacteria</taxon>
        <taxon>Vibrionales</taxon>
        <taxon>Vibrionaceae</taxon>
        <taxon>Vibrio</taxon>
    </lineage>
</organism>
<keyword evidence="6" id="KW-1185">Reference proteome</keyword>
<dbReference type="InterPro" id="IPR019554">
    <property type="entry name" value="Soluble_ligand-bd"/>
</dbReference>
<feature type="chain" id="PRO_5047296003" evidence="2">
    <location>
        <begin position="19"/>
        <end position="200"/>
    </location>
</feature>
<dbReference type="PANTHER" id="PTHR33619:SF3">
    <property type="entry name" value="POLYSACCHARIDE EXPORT PROTEIN GFCE-RELATED"/>
    <property type="match status" value="1"/>
</dbReference>
<feature type="domain" description="Soluble ligand binding" evidence="4">
    <location>
        <begin position="127"/>
        <end position="177"/>
    </location>
</feature>
<feature type="signal peptide" evidence="2">
    <location>
        <begin position="1"/>
        <end position="18"/>
    </location>
</feature>
<dbReference type="Pfam" id="PF02563">
    <property type="entry name" value="Poly_export"/>
    <property type="match status" value="1"/>
</dbReference>
<dbReference type="InterPro" id="IPR003715">
    <property type="entry name" value="Poly_export_N"/>
</dbReference>
<accession>A0ABT8CEQ8</accession>
<evidence type="ECO:0000313" key="6">
    <source>
        <dbReference type="Proteomes" id="UP001223712"/>
    </source>
</evidence>
<dbReference type="Pfam" id="PF10531">
    <property type="entry name" value="SLBB"/>
    <property type="match status" value="1"/>
</dbReference>
<dbReference type="InterPro" id="IPR049712">
    <property type="entry name" value="Poly_export"/>
</dbReference>
<dbReference type="Gene3D" id="3.10.560.10">
    <property type="entry name" value="Outer membrane lipoprotein wza domain like"/>
    <property type="match status" value="1"/>
</dbReference>
<name>A0ABT8CEQ8_9VIBR</name>
<dbReference type="Gene3D" id="3.30.1950.10">
    <property type="entry name" value="wza like domain"/>
    <property type="match status" value="1"/>
</dbReference>
<sequence length="200" mass="22305">MKLLLLACCVLISSISFAETDTTAAPEKEVQSAAPVVSTSGHPSIDNETRKYFLRPGDMIRIWVYGEEEMSMSLKISKRGVINFPFIGLVQLSGQTTDAIEQDIETRLKDGFVLSPMVSVTMEEFRKFYLLGEVENPNGYEYEPQLTVEQAIAMAGGFTDRADESDINIRPSGQKEMIKNVEMTDPVYPGDVVIVEKSFF</sequence>
<gene>
    <name evidence="5" type="ORF">QWY96_01400</name>
</gene>
<evidence type="ECO:0000313" key="5">
    <source>
        <dbReference type="EMBL" id="MDN3699909.1"/>
    </source>
</evidence>
<dbReference type="Proteomes" id="UP001223712">
    <property type="component" value="Unassembled WGS sequence"/>
</dbReference>
<dbReference type="PANTHER" id="PTHR33619">
    <property type="entry name" value="POLYSACCHARIDE EXPORT PROTEIN GFCE-RELATED"/>
    <property type="match status" value="1"/>
</dbReference>
<comment type="caution">
    <text evidence="5">The sequence shown here is derived from an EMBL/GenBank/DDBJ whole genome shotgun (WGS) entry which is preliminary data.</text>
</comment>
<protein>
    <submittedName>
        <fullName evidence="5">Polysaccharide biosynthesis/export family protein</fullName>
    </submittedName>
</protein>
<feature type="domain" description="Polysaccharide export protein N-terminal" evidence="3">
    <location>
        <begin position="48"/>
        <end position="122"/>
    </location>
</feature>
<evidence type="ECO:0000256" key="2">
    <source>
        <dbReference type="SAM" id="SignalP"/>
    </source>
</evidence>
<evidence type="ECO:0000256" key="1">
    <source>
        <dbReference type="ARBA" id="ARBA00022729"/>
    </source>
</evidence>
<evidence type="ECO:0000259" key="3">
    <source>
        <dbReference type="Pfam" id="PF02563"/>
    </source>
</evidence>
<proteinExistence type="predicted"/>